<dbReference type="Pfam" id="PF06724">
    <property type="entry name" value="DUF1206"/>
    <property type="match status" value="3"/>
</dbReference>
<dbReference type="EMBL" id="JACICF010000002">
    <property type="protein sequence ID" value="MBB3765013.1"/>
    <property type="molecule type" value="Genomic_DNA"/>
</dbReference>
<keyword evidence="1" id="KW-0812">Transmembrane</keyword>
<name>A0A839Z555_9SPHN</name>
<keyword evidence="1" id="KW-1133">Transmembrane helix</keyword>
<keyword evidence="1" id="KW-0472">Membrane</keyword>
<keyword evidence="4" id="KW-1185">Reference proteome</keyword>
<proteinExistence type="predicted"/>
<comment type="caution">
    <text evidence="3">The sequence shown here is derived from an EMBL/GenBank/DDBJ whole genome shotgun (WGS) entry which is preliminary data.</text>
</comment>
<feature type="transmembrane region" description="Helical" evidence="1">
    <location>
        <begin position="12"/>
        <end position="30"/>
    </location>
</feature>
<feature type="transmembrane region" description="Helical" evidence="1">
    <location>
        <begin position="219"/>
        <end position="238"/>
    </location>
</feature>
<sequence length="254" mass="26934">MAKATQLETWTRIGFFARGLIYILLGYIALESSRVTSTSDLFKSVEELPAGNALLGIIAVGAVGYGLWKIVDAVKNLEGKDDDAKGQATRAFYIIGGFGYFILAYLAAKTLFGSGGSGGGTEEAAATASQTAGDWLILLAGAGVLIAGLWQIKKGVTKEYMDGLVGNTPEFVEWFGLLGHLARGIVFIVSGWFVIQAGMGATDQARGLAGALNSLRDTGWLFTAICVGLILFGVFSIIEARYRTIPNQDLRPGH</sequence>
<feature type="domain" description="DUF1206" evidence="2">
    <location>
        <begin position="93"/>
        <end position="157"/>
    </location>
</feature>
<dbReference type="InterPro" id="IPR009597">
    <property type="entry name" value="DUF1206"/>
</dbReference>
<evidence type="ECO:0000256" key="1">
    <source>
        <dbReference type="SAM" id="Phobius"/>
    </source>
</evidence>
<dbReference type="Proteomes" id="UP000578569">
    <property type="component" value="Unassembled WGS sequence"/>
</dbReference>
<accession>A0A839Z555</accession>
<reference evidence="3 4" key="1">
    <citation type="submission" date="2020-08" db="EMBL/GenBank/DDBJ databases">
        <title>Genomic Encyclopedia of Type Strains, Phase IV (KMG-IV): sequencing the most valuable type-strain genomes for metagenomic binning, comparative biology and taxonomic classification.</title>
        <authorList>
            <person name="Goeker M."/>
        </authorList>
    </citation>
    <scope>NUCLEOTIDE SEQUENCE [LARGE SCALE GENOMIC DNA]</scope>
    <source>
        <strain evidence="3 4">DSM 24194</strain>
    </source>
</reference>
<feature type="domain" description="DUF1206" evidence="2">
    <location>
        <begin position="13"/>
        <end position="75"/>
    </location>
</feature>
<feature type="domain" description="DUF1206" evidence="2">
    <location>
        <begin position="178"/>
        <end position="243"/>
    </location>
</feature>
<gene>
    <name evidence="3" type="ORF">FHS50_002075</name>
</gene>
<evidence type="ECO:0000259" key="2">
    <source>
        <dbReference type="Pfam" id="PF06724"/>
    </source>
</evidence>
<dbReference type="RefSeq" id="WP_183934356.1">
    <property type="nucleotide sequence ID" value="NZ_JACICF010000002.1"/>
</dbReference>
<feature type="transmembrane region" description="Helical" evidence="1">
    <location>
        <begin position="50"/>
        <end position="71"/>
    </location>
</feature>
<feature type="transmembrane region" description="Helical" evidence="1">
    <location>
        <begin position="132"/>
        <end position="150"/>
    </location>
</feature>
<protein>
    <recommendedName>
        <fullName evidence="2">DUF1206 domain-containing protein</fullName>
    </recommendedName>
</protein>
<dbReference type="AlphaFoldDB" id="A0A839Z555"/>
<feature type="transmembrane region" description="Helical" evidence="1">
    <location>
        <begin position="91"/>
        <end position="112"/>
    </location>
</feature>
<evidence type="ECO:0000313" key="3">
    <source>
        <dbReference type="EMBL" id="MBB3765013.1"/>
    </source>
</evidence>
<feature type="transmembrane region" description="Helical" evidence="1">
    <location>
        <begin position="171"/>
        <end position="199"/>
    </location>
</feature>
<organism evidence="3 4">
    <name type="scientific">Sphingomicrobium lutaoense</name>
    <dbReference type="NCBI Taxonomy" id="515949"/>
    <lineage>
        <taxon>Bacteria</taxon>
        <taxon>Pseudomonadati</taxon>
        <taxon>Pseudomonadota</taxon>
        <taxon>Alphaproteobacteria</taxon>
        <taxon>Sphingomonadales</taxon>
        <taxon>Sphingomonadaceae</taxon>
        <taxon>Sphingomicrobium</taxon>
    </lineage>
</organism>
<evidence type="ECO:0000313" key="4">
    <source>
        <dbReference type="Proteomes" id="UP000578569"/>
    </source>
</evidence>